<organism evidence="1 2">
    <name type="scientific">Paraburkholderia guartelaensis</name>
    <dbReference type="NCBI Taxonomy" id="2546446"/>
    <lineage>
        <taxon>Bacteria</taxon>
        <taxon>Pseudomonadati</taxon>
        <taxon>Pseudomonadota</taxon>
        <taxon>Betaproteobacteria</taxon>
        <taxon>Burkholderiales</taxon>
        <taxon>Burkholderiaceae</taxon>
        <taxon>Paraburkholderia</taxon>
    </lineage>
</organism>
<gene>
    <name evidence="1" type="ORF">VSR33_20580</name>
</gene>
<dbReference type="Proteomes" id="UP001390669">
    <property type="component" value="Unassembled WGS sequence"/>
</dbReference>
<evidence type="ECO:0000313" key="2">
    <source>
        <dbReference type="Proteomes" id="UP001390669"/>
    </source>
</evidence>
<proteinExistence type="predicted"/>
<accession>A0ABU9SEV4</accession>
<protein>
    <submittedName>
        <fullName evidence="1">Uncharacterized protein</fullName>
    </submittedName>
</protein>
<sequence length="148" mass="16895">MKRATTYRWEPPVSFKEALEREHERYQSRVKRIMGARKLIEALEPDLARLRARSAHYDIEGNSGLVLDCREDRATGRAVNALFLDTGIFYGSGDRLIETLIEIGYHLESTTNLVHPRGAILRRPKTQLRVVVRCTEGYAAQLEAREAA</sequence>
<dbReference type="RefSeq" id="WP_406952849.1">
    <property type="nucleotide sequence ID" value="NZ_JAYMRW010000008.1"/>
</dbReference>
<name>A0ABU9SEV4_9BURK</name>
<reference evidence="1 2" key="1">
    <citation type="submission" date="2024-01" db="EMBL/GenBank/DDBJ databases">
        <title>The diversity of rhizobia nodulating Mimosa spp. in eleven states of Brazil covering several biomes is determined by host plant, location, and edaphic factors.</title>
        <authorList>
            <person name="Rouws L."/>
            <person name="Barauna A."/>
            <person name="Beukes C."/>
            <person name="De Faria S.M."/>
            <person name="Gross E."/>
            <person name="Dos Reis Junior F.B."/>
            <person name="Simon M."/>
            <person name="Maluk M."/>
            <person name="Odee D.W."/>
            <person name="Kenicer G."/>
            <person name="Young J.P.W."/>
            <person name="Reis V.M."/>
            <person name="Zilli J."/>
            <person name="James E.K."/>
        </authorList>
    </citation>
    <scope>NUCLEOTIDE SEQUENCE [LARGE SCALE GENOMIC DNA]</scope>
    <source>
        <strain evidence="1 2">JPY164</strain>
    </source>
</reference>
<comment type="caution">
    <text evidence="1">The sequence shown here is derived from an EMBL/GenBank/DDBJ whole genome shotgun (WGS) entry which is preliminary data.</text>
</comment>
<dbReference type="EMBL" id="JAYMRW010000008">
    <property type="protein sequence ID" value="MEM5449877.1"/>
    <property type="molecule type" value="Genomic_DNA"/>
</dbReference>
<evidence type="ECO:0000313" key="1">
    <source>
        <dbReference type="EMBL" id="MEM5449877.1"/>
    </source>
</evidence>
<keyword evidence="2" id="KW-1185">Reference proteome</keyword>